<keyword evidence="1" id="KW-0812">Transmembrane</keyword>
<keyword evidence="1" id="KW-1133">Transmembrane helix</keyword>
<keyword evidence="3" id="KW-1185">Reference proteome</keyword>
<organism evidence="2 3">
    <name type="scientific">Arthrobacter cavernae</name>
    <dbReference type="NCBI Taxonomy" id="2817681"/>
    <lineage>
        <taxon>Bacteria</taxon>
        <taxon>Bacillati</taxon>
        <taxon>Actinomycetota</taxon>
        <taxon>Actinomycetes</taxon>
        <taxon>Micrococcales</taxon>
        <taxon>Micrococcaceae</taxon>
        <taxon>Arthrobacter</taxon>
    </lineage>
</organism>
<dbReference type="Pfam" id="PF13196">
    <property type="entry name" value="DUF4012"/>
    <property type="match status" value="1"/>
</dbReference>
<proteinExistence type="predicted"/>
<protein>
    <submittedName>
        <fullName evidence="2">DUF4012 domain-containing protein</fullName>
    </submittedName>
</protein>
<keyword evidence="1" id="KW-0472">Membrane</keyword>
<accession>A0A939HI34</accession>
<reference evidence="2" key="1">
    <citation type="submission" date="2021-03" db="EMBL/GenBank/DDBJ databases">
        <title>A new species, PO-11, isolated from a karst cave deposit.</title>
        <authorList>
            <person name="Zhaoxiaoyong W."/>
        </authorList>
    </citation>
    <scope>NUCLEOTIDE SEQUENCE</scope>
    <source>
        <strain evidence="2">PO-11</strain>
    </source>
</reference>
<feature type="transmembrane region" description="Helical" evidence="1">
    <location>
        <begin position="31"/>
        <end position="54"/>
    </location>
</feature>
<gene>
    <name evidence="2" type="ORF">J1902_06910</name>
</gene>
<evidence type="ECO:0000313" key="3">
    <source>
        <dbReference type="Proteomes" id="UP000664164"/>
    </source>
</evidence>
<dbReference type="EMBL" id="JAFNLL010000012">
    <property type="protein sequence ID" value="MBO1267713.1"/>
    <property type="molecule type" value="Genomic_DNA"/>
</dbReference>
<dbReference type="Proteomes" id="UP000664164">
    <property type="component" value="Unassembled WGS sequence"/>
</dbReference>
<dbReference type="InterPro" id="IPR025101">
    <property type="entry name" value="DUF4012"/>
</dbReference>
<dbReference type="RefSeq" id="WP_207615511.1">
    <property type="nucleotide sequence ID" value="NZ_JAFNLL010000012.1"/>
</dbReference>
<dbReference type="AlphaFoldDB" id="A0A939HI34"/>
<name>A0A939HI34_9MICC</name>
<comment type="caution">
    <text evidence="2">The sequence shown here is derived from an EMBL/GenBank/DDBJ whole genome shotgun (WGS) entry which is preliminary data.</text>
</comment>
<sequence>MPATPDAGVRTEVRRRRTVQRRKILQRRSRVIRVALSSAAVAAVLGAATAWIGYQGLQLKDGLESASALLPQLKEQVLANDTAGASQTLAALQGHTAKARQAAGDPLWSAASLLPGLGPNLAAGAEVAKAADDIARLAAAPMIRAFGSLDWEAMTPVDGQISLEPIRNTSPSIIAAAKTVQLAHDRLESIDAGGLLPPVRDPLVDTRAKLNDVRLSLNSAAGAVQLLPAMMGGEGPRNYLVLIQNNAEVRASGGIPGALAVIRADHGKIRMEAQAAASELGAFTPAVPVDPAQTAIFTDRLGTYMQDVNTTPDFPTAAATAKTMWETRHPGQVIDGVLAVDTMAMARLLLATGPVEIPAGTVSATSSGALATRLAHDNLMKTLLSDAYAQLPDPEEQDDYFDAVARNVFNAVAGGQGSAEELIKSVSASAADGRLLMWSGRSQEQGIIQQLPIGGAISGPSVPGAAFGVYFNDGTGAKMDYYVKRSVQLIQTCTPDGASGYTAKVTLTNSAPLDAGTSLPKYVTGDGNWGVKPGNVRTVVAVYGPAESELSEASLNGQPAPVGSFRQLERPVGTMTVQLAPGESATTEVSFDQVSRFEAPQLTVTPTIQDRAEVVQAMRSRPCA</sequence>
<evidence type="ECO:0000256" key="1">
    <source>
        <dbReference type="SAM" id="Phobius"/>
    </source>
</evidence>
<evidence type="ECO:0000313" key="2">
    <source>
        <dbReference type="EMBL" id="MBO1267713.1"/>
    </source>
</evidence>